<dbReference type="EMBL" id="CP053586">
    <property type="protein sequence ID" value="WNZ24816.1"/>
    <property type="molecule type" value="Genomic_DNA"/>
</dbReference>
<proteinExistence type="predicted"/>
<sequence>MSFQAAAASGAARITVGRMTLFIGTNQVTKLNQDPIVLAYEGSRLKWANTKYETTGADGRGYGLFYNGKQLYAAFSVDGTQGQPNQDFRRVSGGATQPWLRSYGNGGGPKVAVVARLDPANGKLLSAVYLSAINNGKSNSFVVKGMNMSGNNLWVNGLSYFAPRKLDGAPMQQIDQTKKSPFSYNITLTPDLKTALRVSAVGWRV</sequence>
<organism evidence="1">
    <name type="scientific">Leptolyngbya sp. NK1-12</name>
    <dbReference type="NCBI Taxonomy" id="2547451"/>
    <lineage>
        <taxon>Bacteria</taxon>
        <taxon>Bacillati</taxon>
        <taxon>Cyanobacteriota</taxon>
        <taxon>Cyanophyceae</taxon>
        <taxon>Leptolyngbyales</taxon>
        <taxon>Leptolyngbyaceae</taxon>
        <taxon>Leptolyngbya group</taxon>
        <taxon>Leptolyngbya</taxon>
    </lineage>
</organism>
<dbReference type="AlphaFoldDB" id="A0AA96WM39"/>
<name>A0AA96WM39_9CYAN</name>
<dbReference type="RefSeq" id="WP_316430794.1">
    <property type="nucleotide sequence ID" value="NZ_CP053586.1"/>
</dbReference>
<accession>A0AA96WM39</accession>
<evidence type="ECO:0000313" key="1">
    <source>
        <dbReference type="EMBL" id="WNZ24816.1"/>
    </source>
</evidence>
<protein>
    <submittedName>
        <fullName evidence="1">Uncharacterized protein</fullName>
    </submittedName>
</protein>
<gene>
    <name evidence="1" type="ORF">HJG54_19510</name>
</gene>
<reference evidence="1" key="1">
    <citation type="submission" date="2020-05" db="EMBL/GenBank/DDBJ databases">
        <authorList>
            <person name="Zhu T."/>
            <person name="Keshari N."/>
            <person name="Lu X."/>
        </authorList>
    </citation>
    <scope>NUCLEOTIDE SEQUENCE</scope>
    <source>
        <strain evidence="1">NK1-12</strain>
    </source>
</reference>